<dbReference type="GO" id="GO:0010411">
    <property type="term" value="P:xyloglucan metabolic process"/>
    <property type="evidence" value="ECO:0000318"/>
    <property type="project" value="GO_Central"/>
</dbReference>
<gene>
    <name evidence="7" type="primary">LOC112295170</name>
    <name evidence="6" type="ORF">PHYPA_022877</name>
</gene>
<dbReference type="EnsemblPlants" id="Pp3c18_8300V3.1">
    <property type="protein sequence ID" value="Pp3c18_8300V3.1"/>
    <property type="gene ID" value="Pp3c18_8300"/>
</dbReference>
<feature type="signal peptide" evidence="4">
    <location>
        <begin position="1"/>
        <end position="20"/>
    </location>
</feature>
<evidence type="ECO:0000256" key="2">
    <source>
        <dbReference type="ARBA" id="ARBA00023295"/>
    </source>
</evidence>
<evidence type="ECO:0000256" key="1">
    <source>
        <dbReference type="ARBA" id="ARBA00022801"/>
    </source>
</evidence>
<keyword evidence="8" id="KW-1185">Reference proteome</keyword>
<dbReference type="AlphaFoldDB" id="A0A2K1J0D0"/>
<evidence type="ECO:0000259" key="5">
    <source>
        <dbReference type="PROSITE" id="PS51762"/>
    </source>
</evidence>
<sequence length="295" mass="32745">MGSGILMLLLIAALLNQATPQPNVSFGDLYTPMSDSAHTRVLGGGSTVELLLDRASSGTCGSWGTYLFGTFSIGVRAVPGNSAGTVTAFYLQSSTASDIDQHDEIDFELLGRISPRDPYILQTNIYVNGTGRREQRMALWFDPSTDYHYFSLQWSRDLIVFYVDYVPIRVFRNNAALGVPYPDYNPMRAYASLWDGSIWATVDGNMRVHPVNWADAPFVASFADFDLHTACNATTTTQQAACERDGGGNRTKQSLDLNDISNLSNIHSRYIVYDYCSDTMRPDYPAIECANNRYD</sequence>
<dbReference type="GO" id="GO:0009834">
    <property type="term" value="P:plant-type secondary cell wall biogenesis"/>
    <property type="evidence" value="ECO:0000318"/>
    <property type="project" value="GO_Central"/>
</dbReference>
<dbReference type="CDD" id="cd02176">
    <property type="entry name" value="GH16_XET"/>
    <property type="match status" value="1"/>
</dbReference>
<evidence type="ECO:0000256" key="4">
    <source>
        <dbReference type="SAM" id="SignalP"/>
    </source>
</evidence>
<reference evidence="6 8" key="1">
    <citation type="journal article" date="2008" name="Science">
        <title>The Physcomitrella genome reveals evolutionary insights into the conquest of land by plants.</title>
        <authorList>
            <person name="Rensing S."/>
            <person name="Lang D."/>
            <person name="Zimmer A."/>
            <person name="Terry A."/>
            <person name="Salamov A."/>
            <person name="Shapiro H."/>
            <person name="Nishiyama T."/>
            <person name="Perroud P.-F."/>
            <person name="Lindquist E."/>
            <person name="Kamisugi Y."/>
            <person name="Tanahashi T."/>
            <person name="Sakakibara K."/>
            <person name="Fujita T."/>
            <person name="Oishi K."/>
            <person name="Shin-I T."/>
            <person name="Kuroki Y."/>
            <person name="Toyoda A."/>
            <person name="Suzuki Y."/>
            <person name="Hashimoto A."/>
            <person name="Yamaguchi K."/>
            <person name="Sugano A."/>
            <person name="Kohara Y."/>
            <person name="Fujiyama A."/>
            <person name="Anterola A."/>
            <person name="Aoki S."/>
            <person name="Ashton N."/>
            <person name="Barbazuk W.B."/>
            <person name="Barker E."/>
            <person name="Bennetzen J."/>
            <person name="Bezanilla M."/>
            <person name="Blankenship R."/>
            <person name="Cho S.H."/>
            <person name="Dutcher S."/>
            <person name="Estelle M."/>
            <person name="Fawcett J.A."/>
            <person name="Gundlach H."/>
            <person name="Hanada K."/>
            <person name="Heyl A."/>
            <person name="Hicks K.A."/>
            <person name="Hugh J."/>
            <person name="Lohr M."/>
            <person name="Mayer K."/>
            <person name="Melkozernov A."/>
            <person name="Murata T."/>
            <person name="Nelson D."/>
            <person name="Pils B."/>
            <person name="Prigge M."/>
            <person name="Reiss B."/>
            <person name="Renner T."/>
            <person name="Rombauts S."/>
            <person name="Rushton P."/>
            <person name="Sanderfoot A."/>
            <person name="Schween G."/>
            <person name="Shiu S.-H."/>
            <person name="Stueber K."/>
            <person name="Theodoulou F.L."/>
            <person name="Tu H."/>
            <person name="Van de Peer Y."/>
            <person name="Verrier P.J."/>
            <person name="Waters E."/>
            <person name="Wood A."/>
            <person name="Yang L."/>
            <person name="Cove D."/>
            <person name="Cuming A."/>
            <person name="Hasebe M."/>
            <person name="Lucas S."/>
            <person name="Mishler D.B."/>
            <person name="Reski R."/>
            <person name="Grigoriev I."/>
            <person name="Quatrano R.S."/>
            <person name="Boore J.L."/>
        </authorList>
    </citation>
    <scope>NUCLEOTIDE SEQUENCE [LARGE SCALE GENOMIC DNA]</scope>
    <source>
        <strain evidence="7 8">cv. Gransden 2004</strain>
    </source>
</reference>
<accession>A0A2K1J0D0</accession>
<dbReference type="InterPro" id="IPR008263">
    <property type="entry name" value="GH16_AS"/>
</dbReference>
<evidence type="ECO:0000313" key="8">
    <source>
        <dbReference type="Proteomes" id="UP000006727"/>
    </source>
</evidence>
<evidence type="ECO:0000313" key="6">
    <source>
        <dbReference type="EMBL" id="PNR34978.1"/>
    </source>
</evidence>
<dbReference type="STRING" id="3218.A0A2K1J0D0"/>
<reference evidence="6 8" key="2">
    <citation type="journal article" date="2018" name="Plant J.">
        <title>The Physcomitrella patens chromosome-scale assembly reveals moss genome structure and evolution.</title>
        <authorList>
            <person name="Lang D."/>
            <person name="Ullrich K.K."/>
            <person name="Murat F."/>
            <person name="Fuchs J."/>
            <person name="Jenkins J."/>
            <person name="Haas F.B."/>
            <person name="Piednoel M."/>
            <person name="Gundlach H."/>
            <person name="Van Bel M."/>
            <person name="Meyberg R."/>
            <person name="Vives C."/>
            <person name="Morata J."/>
            <person name="Symeonidi A."/>
            <person name="Hiss M."/>
            <person name="Muchero W."/>
            <person name="Kamisugi Y."/>
            <person name="Saleh O."/>
            <person name="Blanc G."/>
            <person name="Decker E.L."/>
            <person name="van Gessel N."/>
            <person name="Grimwood J."/>
            <person name="Hayes R.D."/>
            <person name="Graham S.W."/>
            <person name="Gunter L.E."/>
            <person name="McDaniel S.F."/>
            <person name="Hoernstein S.N.W."/>
            <person name="Larsson A."/>
            <person name="Li F.W."/>
            <person name="Perroud P.F."/>
            <person name="Phillips J."/>
            <person name="Ranjan P."/>
            <person name="Rokshar D.S."/>
            <person name="Rothfels C.J."/>
            <person name="Schneider L."/>
            <person name="Shu S."/>
            <person name="Stevenson D.W."/>
            <person name="Thummler F."/>
            <person name="Tillich M."/>
            <person name="Villarreal Aguilar J.C."/>
            <person name="Widiez T."/>
            <person name="Wong G.K."/>
            <person name="Wymore A."/>
            <person name="Zhang Y."/>
            <person name="Zimmer A.D."/>
            <person name="Quatrano R.S."/>
            <person name="Mayer K.F.X."/>
            <person name="Goodstein D."/>
            <person name="Casacuberta J.M."/>
            <person name="Vandepoele K."/>
            <person name="Reski R."/>
            <person name="Cuming A.C."/>
            <person name="Tuskan G.A."/>
            <person name="Maumus F."/>
            <person name="Salse J."/>
            <person name="Schmutz J."/>
            <person name="Rensing S.A."/>
        </authorList>
    </citation>
    <scope>NUCLEOTIDE SEQUENCE [LARGE SCALE GENOMIC DNA]</scope>
    <source>
        <strain evidence="7 8">cv. Gransden 2004</strain>
    </source>
</reference>
<keyword evidence="1" id="KW-0378">Hydrolase</keyword>
<keyword evidence="2" id="KW-0326">Glycosidase</keyword>
<keyword evidence="4" id="KW-0732">Signal</keyword>
<dbReference type="OMA" id="ECANNRY"/>
<dbReference type="EnsemblPlants" id="Pp3c18_8300V3.2">
    <property type="protein sequence ID" value="Pp3c18_8300V3.2"/>
    <property type="gene ID" value="Pp3c18_8300"/>
</dbReference>
<reference evidence="7" key="3">
    <citation type="submission" date="2020-12" db="UniProtKB">
        <authorList>
            <consortium name="EnsemblPlants"/>
        </authorList>
    </citation>
    <scope>IDENTIFICATION</scope>
</reference>
<dbReference type="PANTHER" id="PTHR31062">
    <property type="entry name" value="XYLOGLUCAN ENDOTRANSGLUCOSYLASE/HYDROLASE PROTEIN 8-RELATED"/>
    <property type="match status" value="1"/>
</dbReference>
<dbReference type="Pfam" id="PF00722">
    <property type="entry name" value="Glyco_hydro_16"/>
    <property type="match status" value="1"/>
</dbReference>
<name>A0A2K1J0D0_PHYPA</name>
<dbReference type="InterPro" id="IPR000757">
    <property type="entry name" value="Beta-glucanase-like"/>
</dbReference>
<dbReference type="GO" id="GO:0009505">
    <property type="term" value="C:plant-type cell wall"/>
    <property type="evidence" value="ECO:0000318"/>
    <property type="project" value="GO_Central"/>
</dbReference>
<dbReference type="OrthoDB" id="4781at2759"/>
<proteinExistence type="predicted"/>
<protein>
    <recommendedName>
        <fullName evidence="5">GH16 domain-containing protein</fullName>
    </recommendedName>
</protein>
<dbReference type="EMBL" id="ABEU02000018">
    <property type="protein sequence ID" value="PNR34978.1"/>
    <property type="molecule type" value="Genomic_DNA"/>
</dbReference>
<feature type="active site" description="Nucleophile" evidence="3">
    <location>
        <position position="104"/>
    </location>
</feature>
<dbReference type="PaxDb" id="3218-PP1S19_35V6.1"/>
<dbReference type="RefSeq" id="XP_024402165.1">
    <property type="nucleotide sequence ID" value="XM_024546397.2"/>
</dbReference>
<dbReference type="GO" id="GO:0016762">
    <property type="term" value="F:xyloglucan:xyloglucosyl transferase activity"/>
    <property type="evidence" value="ECO:0000318"/>
    <property type="project" value="GO_Central"/>
</dbReference>
<dbReference type="PROSITE" id="PS51762">
    <property type="entry name" value="GH16_2"/>
    <property type="match status" value="1"/>
</dbReference>
<dbReference type="SUPFAM" id="SSF49899">
    <property type="entry name" value="Concanavalin A-like lectins/glucanases"/>
    <property type="match status" value="1"/>
</dbReference>
<dbReference type="GO" id="GO:0004553">
    <property type="term" value="F:hydrolase activity, hydrolyzing O-glycosyl compounds"/>
    <property type="evidence" value="ECO:0007669"/>
    <property type="project" value="InterPro"/>
</dbReference>
<feature type="chain" id="PRO_5044576282" description="GH16 domain-containing protein" evidence="4">
    <location>
        <begin position="21"/>
        <end position="295"/>
    </location>
</feature>
<dbReference type="PROSITE" id="PS01034">
    <property type="entry name" value="GH16_1"/>
    <property type="match status" value="1"/>
</dbReference>
<dbReference type="GeneID" id="112295170"/>
<dbReference type="InterPro" id="IPR044791">
    <property type="entry name" value="Beta-glucanase/XTH"/>
</dbReference>
<evidence type="ECO:0000256" key="3">
    <source>
        <dbReference type="PIRSR" id="PIRSR005604-1"/>
    </source>
</evidence>
<evidence type="ECO:0000313" key="7">
    <source>
        <dbReference type="EnsemblPlants" id="Pp3c18_8300V3.1"/>
    </source>
</evidence>
<dbReference type="Gramene" id="Pp3c18_8300V3.2">
    <property type="protein sequence ID" value="Pp3c18_8300V3.2"/>
    <property type="gene ID" value="Pp3c18_8300"/>
</dbReference>
<organism evidence="6">
    <name type="scientific">Physcomitrium patens</name>
    <name type="common">Spreading-leaved earth moss</name>
    <name type="synonym">Physcomitrella patens</name>
    <dbReference type="NCBI Taxonomy" id="3218"/>
    <lineage>
        <taxon>Eukaryota</taxon>
        <taxon>Viridiplantae</taxon>
        <taxon>Streptophyta</taxon>
        <taxon>Embryophyta</taxon>
        <taxon>Bryophyta</taxon>
        <taxon>Bryophytina</taxon>
        <taxon>Bryopsida</taxon>
        <taxon>Funariidae</taxon>
        <taxon>Funariales</taxon>
        <taxon>Funariaceae</taxon>
        <taxon>Physcomitrium</taxon>
    </lineage>
</organism>
<dbReference type="Gramene" id="Pp3c18_8300V3.1">
    <property type="protein sequence ID" value="Pp3c18_8300V3.1"/>
    <property type="gene ID" value="Pp3c18_8300"/>
</dbReference>
<dbReference type="InterPro" id="IPR013320">
    <property type="entry name" value="ConA-like_dom_sf"/>
</dbReference>
<feature type="domain" description="GH16" evidence="5">
    <location>
        <begin position="14"/>
        <end position="222"/>
    </location>
</feature>
<dbReference type="InterPro" id="IPR016455">
    <property type="entry name" value="XTH"/>
</dbReference>
<dbReference type="Gene3D" id="2.60.120.200">
    <property type="match status" value="1"/>
</dbReference>
<dbReference type="Proteomes" id="UP000006727">
    <property type="component" value="Chromosome 18"/>
</dbReference>
<dbReference type="PIRSF" id="PIRSF005604">
    <property type="entry name" value="XET"/>
    <property type="match status" value="1"/>
</dbReference>
<feature type="active site" description="Proton donor" evidence="3">
    <location>
        <position position="108"/>
    </location>
</feature>